<dbReference type="EMBL" id="MRWQ01000006">
    <property type="protein sequence ID" value="OKL36633.1"/>
    <property type="molecule type" value="Genomic_DNA"/>
</dbReference>
<dbReference type="Proteomes" id="UP000186524">
    <property type="component" value="Unassembled WGS sequence"/>
</dbReference>
<dbReference type="InterPro" id="IPR015064">
    <property type="entry name" value="Sda"/>
</dbReference>
<dbReference type="RefSeq" id="WP_073711357.1">
    <property type="nucleotide sequence ID" value="NZ_MRWQ01000006.1"/>
</dbReference>
<dbReference type="STRING" id="1714354.BLL40_07805"/>
<dbReference type="OrthoDB" id="2972720at2"/>
<dbReference type="InterPro" id="IPR036916">
    <property type="entry name" value="Sda_sf"/>
</dbReference>
<accession>A0A1Q5P385</accession>
<evidence type="ECO:0000313" key="2">
    <source>
        <dbReference type="Proteomes" id="UP000186524"/>
    </source>
</evidence>
<proteinExistence type="predicted"/>
<dbReference type="Gene3D" id="1.10.287.1100">
    <property type="entry name" value="Sporulation inhibitor A"/>
    <property type="match status" value="1"/>
</dbReference>
<organism evidence="1 2">
    <name type="scientific">Domibacillus mangrovi</name>
    <dbReference type="NCBI Taxonomy" id="1714354"/>
    <lineage>
        <taxon>Bacteria</taxon>
        <taxon>Bacillati</taxon>
        <taxon>Bacillota</taxon>
        <taxon>Bacilli</taxon>
        <taxon>Bacillales</taxon>
        <taxon>Bacillaceae</taxon>
        <taxon>Domibacillus</taxon>
    </lineage>
</organism>
<name>A0A1Q5P385_9BACI</name>
<evidence type="ECO:0000313" key="1">
    <source>
        <dbReference type="EMBL" id="OKL36633.1"/>
    </source>
</evidence>
<protein>
    <submittedName>
        <fullName evidence="1">Acyl-CoA synthetase</fullName>
    </submittedName>
</protein>
<comment type="caution">
    <text evidence="1">The sequence shown here is derived from an EMBL/GenBank/DDBJ whole genome shotgun (WGS) entry which is preliminary data.</text>
</comment>
<dbReference type="SUPFAM" id="SSF100985">
    <property type="entry name" value="Sporulation inhibitor Sda"/>
    <property type="match status" value="1"/>
</dbReference>
<reference evidence="1 2" key="1">
    <citation type="submission" date="2016-12" db="EMBL/GenBank/DDBJ databases">
        <title>Domibacillus sp. SAOS 44 whole genome sequencing.</title>
        <authorList>
            <person name="Verma A."/>
            <person name="Krishnamurthi S."/>
        </authorList>
    </citation>
    <scope>NUCLEOTIDE SEQUENCE [LARGE SCALE GENOMIC DNA]</scope>
    <source>
        <strain evidence="1 2">SAOS 44</strain>
    </source>
</reference>
<sequence length="44" mass="5073">MKIMSNELLVAAYRDALNNGDDKEWINALKIEVRKRGLSPKNEK</sequence>
<dbReference type="AlphaFoldDB" id="A0A1Q5P385"/>
<dbReference type="Pfam" id="PF08970">
    <property type="entry name" value="Sda"/>
    <property type="match status" value="1"/>
</dbReference>
<gene>
    <name evidence="1" type="ORF">BLL40_07805</name>
</gene>
<keyword evidence="2" id="KW-1185">Reference proteome</keyword>